<accession>A0ABD0U559</accession>
<dbReference type="AlphaFoldDB" id="A0ABD0U559"/>
<reference evidence="1 2" key="1">
    <citation type="journal article" date="2024" name="Plant Biotechnol. J.">
        <title>Dendrobium thyrsiflorum genome and its molecular insights into genes involved in important horticultural traits.</title>
        <authorList>
            <person name="Chen B."/>
            <person name="Wang J.Y."/>
            <person name="Zheng P.J."/>
            <person name="Li K.L."/>
            <person name="Liang Y.M."/>
            <person name="Chen X.F."/>
            <person name="Zhang C."/>
            <person name="Zhao X."/>
            <person name="He X."/>
            <person name="Zhang G.Q."/>
            <person name="Liu Z.J."/>
            <person name="Xu Q."/>
        </authorList>
    </citation>
    <scope>NUCLEOTIDE SEQUENCE [LARGE SCALE GENOMIC DNA]</scope>
    <source>
        <strain evidence="1">GZMU011</strain>
    </source>
</reference>
<comment type="caution">
    <text evidence="1">The sequence shown here is derived from an EMBL/GenBank/DDBJ whole genome shotgun (WGS) entry which is preliminary data.</text>
</comment>
<evidence type="ECO:0000313" key="2">
    <source>
        <dbReference type="Proteomes" id="UP001552299"/>
    </source>
</evidence>
<evidence type="ECO:0000313" key="1">
    <source>
        <dbReference type="EMBL" id="KAL0907478.1"/>
    </source>
</evidence>
<name>A0ABD0U559_DENTH</name>
<protein>
    <submittedName>
        <fullName evidence="1">Uncharacterized protein</fullName>
    </submittedName>
</protein>
<sequence>MVLLTSVARQRSFRPPSPTNYGPSDLCRLKTIFLTSITRRIWSLRPPLPTTFLLTSSFRPQLPDNGLSDLNLSDLCHPPTTVLTTSFADYGPSDLRHQTTVFPTSVSRRLRSLQPSFADYSPSDLRHQTMIFLTLITRQQRSFRPPSPADYGPTNQTNMSILILSVPIM</sequence>
<gene>
    <name evidence="1" type="ORF">M5K25_021892</name>
</gene>
<proteinExistence type="predicted"/>
<organism evidence="1 2">
    <name type="scientific">Dendrobium thyrsiflorum</name>
    <name type="common">Pinecone-like raceme dendrobium</name>
    <name type="synonym">Orchid</name>
    <dbReference type="NCBI Taxonomy" id="117978"/>
    <lineage>
        <taxon>Eukaryota</taxon>
        <taxon>Viridiplantae</taxon>
        <taxon>Streptophyta</taxon>
        <taxon>Embryophyta</taxon>
        <taxon>Tracheophyta</taxon>
        <taxon>Spermatophyta</taxon>
        <taxon>Magnoliopsida</taxon>
        <taxon>Liliopsida</taxon>
        <taxon>Asparagales</taxon>
        <taxon>Orchidaceae</taxon>
        <taxon>Epidendroideae</taxon>
        <taxon>Malaxideae</taxon>
        <taxon>Dendrobiinae</taxon>
        <taxon>Dendrobium</taxon>
    </lineage>
</organism>
<dbReference type="Proteomes" id="UP001552299">
    <property type="component" value="Unassembled WGS sequence"/>
</dbReference>
<dbReference type="EMBL" id="JANQDX010000017">
    <property type="protein sequence ID" value="KAL0907478.1"/>
    <property type="molecule type" value="Genomic_DNA"/>
</dbReference>
<keyword evidence="2" id="KW-1185">Reference proteome</keyword>